<evidence type="ECO:0000313" key="3">
    <source>
        <dbReference type="EnsemblPlants" id="KEH24586"/>
    </source>
</evidence>
<evidence type="ECO:0000313" key="2">
    <source>
        <dbReference type="EMBL" id="KEH24586.1"/>
    </source>
</evidence>
<protein>
    <submittedName>
        <fullName evidence="2">Transmembrane protein, putative</fullName>
    </submittedName>
</protein>
<evidence type="ECO:0000313" key="4">
    <source>
        <dbReference type="Proteomes" id="UP000002051"/>
    </source>
</evidence>
<sequence>MTSAASMLQIWRHGYSEDLNIVICVGICTLPFYAINMDVLTAELWNRLQLTPEENFGSKPPRKNENFSS</sequence>
<organism evidence="2 4">
    <name type="scientific">Medicago truncatula</name>
    <name type="common">Barrel medic</name>
    <name type="synonym">Medicago tribuloides</name>
    <dbReference type="NCBI Taxonomy" id="3880"/>
    <lineage>
        <taxon>Eukaryota</taxon>
        <taxon>Viridiplantae</taxon>
        <taxon>Streptophyta</taxon>
        <taxon>Embryophyta</taxon>
        <taxon>Tracheophyta</taxon>
        <taxon>Spermatophyta</taxon>
        <taxon>Magnoliopsida</taxon>
        <taxon>eudicotyledons</taxon>
        <taxon>Gunneridae</taxon>
        <taxon>Pentapetalae</taxon>
        <taxon>rosids</taxon>
        <taxon>fabids</taxon>
        <taxon>Fabales</taxon>
        <taxon>Fabaceae</taxon>
        <taxon>Papilionoideae</taxon>
        <taxon>50 kb inversion clade</taxon>
        <taxon>NPAAA clade</taxon>
        <taxon>Hologalegina</taxon>
        <taxon>IRL clade</taxon>
        <taxon>Trifolieae</taxon>
        <taxon>Medicago</taxon>
    </lineage>
</organism>
<reference evidence="3" key="3">
    <citation type="submission" date="2015-04" db="UniProtKB">
        <authorList>
            <consortium name="EnsemblPlants"/>
        </authorList>
    </citation>
    <scope>IDENTIFICATION</scope>
    <source>
        <strain evidence="3">cv. Jemalong A17</strain>
    </source>
</reference>
<keyword evidence="1 2" id="KW-0812">Transmembrane</keyword>
<accession>A0A072U5D0</accession>
<gene>
    <name evidence="2" type="ordered locus">MTR_7g115540</name>
</gene>
<dbReference type="AlphaFoldDB" id="A0A072U5D0"/>
<name>A0A072U5D0_MEDTR</name>
<feature type="transmembrane region" description="Helical" evidence="1">
    <location>
        <begin position="20"/>
        <end position="40"/>
    </location>
</feature>
<reference evidence="2 4" key="1">
    <citation type="journal article" date="2011" name="Nature">
        <title>The Medicago genome provides insight into the evolution of rhizobial symbioses.</title>
        <authorList>
            <person name="Young N.D."/>
            <person name="Debelle F."/>
            <person name="Oldroyd G.E."/>
            <person name="Geurts R."/>
            <person name="Cannon S.B."/>
            <person name="Udvardi M.K."/>
            <person name="Benedito V.A."/>
            <person name="Mayer K.F."/>
            <person name="Gouzy J."/>
            <person name="Schoof H."/>
            <person name="Van de Peer Y."/>
            <person name="Proost S."/>
            <person name="Cook D.R."/>
            <person name="Meyers B.C."/>
            <person name="Spannagl M."/>
            <person name="Cheung F."/>
            <person name="De Mita S."/>
            <person name="Krishnakumar V."/>
            <person name="Gundlach H."/>
            <person name="Zhou S."/>
            <person name="Mudge J."/>
            <person name="Bharti A.K."/>
            <person name="Murray J.D."/>
            <person name="Naoumkina M.A."/>
            <person name="Rosen B."/>
            <person name="Silverstein K.A."/>
            <person name="Tang H."/>
            <person name="Rombauts S."/>
            <person name="Zhao P.X."/>
            <person name="Zhou P."/>
            <person name="Barbe V."/>
            <person name="Bardou P."/>
            <person name="Bechner M."/>
            <person name="Bellec A."/>
            <person name="Berger A."/>
            <person name="Berges H."/>
            <person name="Bidwell S."/>
            <person name="Bisseling T."/>
            <person name="Choisne N."/>
            <person name="Couloux A."/>
            <person name="Denny R."/>
            <person name="Deshpande S."/>
            <person name="Dai X."/>
            <person name="Doyle J.J."/>
            <person name="Dudez A.M."/>
            <person name="Farmer A.D."/>
            <person name="Fouteau S."/>
            <person name="Franken C."/>
            <person name="Gibelin C."/>
            <person name="Gish J."/>
            <person name="Goldstein S."/>
            <person name="Gonzalez A.J."/>
            <person name="Green P.J."/>
            <person name="Hallab A."/>
            <person name="Hartog M."/>
            <person name="Hua A."/>
            <person name="Humphray S.J."/>
            <person name="Jeong D.H."/>
            <person name="Jing Y."/>
            <person name="Jocker A."/>
            <person name="Kenton S.M."/>
            <person name="Kim D.J."/>
            <person name="Klee K."/>
            <person name="Lai H."/>
            <person name="Lang C."/>
            <person name="Lin S."/>
            <person name="Macmil S.L."/>
            <person name="Magdelenat G."/>
            <person name="Matthews L."/>
            <person name="McCorrison J."/>
            <person name="Monaghan E.L."/>
            <person name="Mun J.H."/>
            <person name="Najar F.Z."/>
            <person name="Nicholson C."/>
            <person name="Noirot C."/>
            <person name="O'Bleness M."/>
            <person name="Paule C.R."/>
            <person name="Poulain J."/>
            <person name="Prion F."/>
            <person name="Qin B."/>
            <person name="Qu C."/>
            <person name="Retzel E.F."/>
            <person name="Riddle C."/>
            <person name="Sallet E."/>
            <person name="Samain S."/>
            <person name="Samson N."/>
            <person name="Sanders I."/>
            <person name="Saurat O."/>
            <person name="Scarpelli C."/>
            <person name="Schiex T."/>
            <person name="Segurens B."/>
            <person name="Severin A.J."/>
            <person name="Sherrier D.J."/>
            <person name="Shi R."/>
            <person name="Sims S."/>
            <person name="Singer S.R."/>
            <person name="Sinharoy S."/>
            <person name="Sterck L."/>
            <person name="Viollet A."/>
            <person name="Wang B.B."/>
            <person name="Wang K."/>
            <person name="Wang M."/>
            <person name="Wang X."/>
            <person name="Warfsmann J."/>
            <person name="Weissenbach J."/>
            <person name="White D.D."/>
            <person name="White J.D."/>
            <person name="Wiley G.B."/>
            <person name="Wincker P."/>
            <person name="Xing Y."/>
            <person name="Yang L."/>
            <person name="Yao Z."/>
            <person name="Ying F."/>
            <person name="Zhai J."/>
            <person name="Zhou L."/>
            <person name="Zuber A."/>
            <person name="Denarie J."/>
            <person name="Dixon R.A."/>
            <person name="May G.D."/>
            <person name="Schwartz D.C."/>
            <person name="Rogers J."/>
            <person name="Quetier F."/>
            <person name="Town C.D."/>
            <person name="Roe B.A."/>
        </authorList>
    </citation>
    <scope>NUCLEOTIDE SEQUENCE [LARGE SCALE GENOMIC DNA]</scope>
    <source>
        <strain evidence="2">A17</strain>
        <strain evidence="3 4">cv. Jemalong A17</strain>
    </source>
</reference>
<dbReference type="Proteomes" id="UP000002051">
    <property type="component" value="Unassembled WGS sequence"/>
</dbReference>
<dbReference type="PaxDb" id="3880-AET01972"/>
<dbReference type="HOGENOM" id="CLU_2835046_0_0_1"/>
<proteinExistence type="predicted"/>
<keyword evidence="1" id="KW-1133">Transmembrane helix</keyword>
<keyword evidence="1" id="KW-0472">Membrane</keyword>
<evidence type="ECO:0000256" key="1">
    <source>
        <dbReference type="SAM" id="Phobius"/>
    </source>
</evidence>
<reference evidence="2 4" key="2">
    <citation type="journal article" date="2014" name="BMC Genomics">
        <title>An improved genome release (version Mt4.0) for the model legume Medicago truncatula.</title>
        <authorList>
            <person name="Tang H."/>
            <person name="Krishnakumar V."/>
            <person name="Bidwell S."/>
            <person name="Rosen B."/>
            <person name="Chan A."/>
            <person name="Zhou S."/>
            <person name="Gentzbittel L."/>
            <person name="Childs K.L."/>
            <person name="Yandell M."/>
            <person name="Gundlach H."/>
            <person name="Mayer K.F."/>
            <person name="Schwartz D.C."/>
            <person name="Town C.D."/>
        </authorList>
    </citation>
    <scope>GENOME REANNOTATION</scope>
    <source>
        <strain evidence="2">A17</strain>
        <strain evidence="3 4">cv. Jemalong A17</strain>
    </source>
</reference>
<dbReference type="EMBL" id="CM001223">
    <property type="protein sequence ID" value="KEH24586.1"/>
    <property type="molecule type" value="Genomic_DNA"/>
</dbReference>
<keyword evidence="4" id="KW-1185">Reference proteome</keyword>
<dbReference type="EnsemblPlants" id="KEH24586">
    <property type="protein sequence ID" value="KEH24586"/>
    <property type="gene ID" value="MTR_7g115540"/>
</dbReference>